<dbReference type="EMBL" id="SPLM01000001">
    <property type="protein sequence ID" value="TMW69266.1"/>
    <property type="molecule type" value="Genomic_DNA"/>
</dbReference>
<evidence type="ECO:0000259" key="3">
    <source>
        <dbReference type="Pfam" id="PF03959"/>
    </source>
</evidence>
<dbReference type="InterPro" id="IPR005645">
    <property type="entry name" value="FSH-like_dom"/>
</dbReference>
<keyword evidence="1" id="KW-0378">Hydrolase</keyword>
<dbReference type="PANTHER" id="PTHR48070:SF6">
    <property type="entry name" value="ESTERASE OVCA2"/>
    <property type="match status" value="1"/>
</dbReference>
<reference evidence="4" key="1">
    <citation type="submission" date="2019-03" db="EMBL/GenBank/DDBJ databases">
        <title>Long read genome sequence of the mycoparasitic Pythium oligandrum ATCC 38472 isolated from sugarbeet rhizosphere.</title>
        <authorList>
            <person name="Gaulin E."/>
        </authorList>
    </citation>
    <scope>NUCLEOTIDE SEQUENCE</scope>
    <source>
        <strain evidence="4">ATCC 38472_TT</strain>
    </source>
</reference>
<dbReference type="Gene3D" id="3.40.50.1820">
    <property type="entry name" value="alpha/beta hydrolase"/>
    <property type="match status" value="1"/>
</dbReference>
<evidence type="ECO:0000256" key="2">
    <source>
        <dbReference type="SAM" id="MobiDB-lite"/>
    </source>
</evidence>
<protein>
    <recommendedName>
        <fullName evidence="3">Serine hydrolase domain-containing protein</fullName>
    </recommendedName>
</protein>
<dbReference type="SUPFAM" id="SSF53474">
    <property type="entry name" value="alpha/beta-Hydrolases"/>
    <property type="match status" value="1"/>
</dbReference>
<dbReference type="PANTHER" id="PTHR48070">
    <property type="entry name" value="ESTERASE OVCA2"/>
    <property type="match status" value="1"/>
</dbReference>
<sequence>MAPATTSAALARRNARKLRVLCLHGMYQNGDVFATKTEHLRRGHDDLVDFIYVDAPFTVVPRILTQRQPRQPKKEQSPQPTGDHPEKQHRVRCTKKHDEFRAWWRPPSGSHHVSNTQLDDDRKVLMAFLHETLAEVGDVDGVMGFSQGATLASWMCSAQARVELQWSPRLAILIGSYLGPTQYDLTSGILDDVTSLHMFGSNDHVISAAKSQKVVDLFKSGQVHDQQVLTSIHNQGHVIPKSDEVLSLFQTFLHQQHHTLAASPSTHAESSW</sequence>
<name>A0A8K1CVA0_PYTOL</name>
<evidence type="ECO:0000256" key="1">
    <source>
        <dbReference type="ARBA" id="ARBA00022801"/>
    </source>
</evidence>
<accession>A0A8K1CVA0</accession>
<dbReference type="AlphaFoldDB" id="A0A8K1CVA0"/>
<dbReference type="GO" id="GO:0016787">
    <property type="term" value="F:hydrolase activity"/>
    <property type="evidence" value="ECO:0007669"/>
    <property type="project" value="UniProtKB-KW"/>
</dbReference>
<organism evidence="4 5">
    <name type="scientific">Pythium oligandrum</name>
    <name type="common">Mycoparasitic fungus</name>
    <dbReference type="NCBI Taxonomy" id="41045"/>
    <lineage>
        <taxon>Eukaryota</taxon>
        <taxon>Sar</taxon>
        <taxon>Stramenopiles</taxon>
        <taxon>Oomycota</taxon>
        <taxon>Peronosporomycetes</taxon>
        <taxon>Pythiales</taxon>
        <taxon>Pythiaceae</taxon>
        <taxon>Pythium</taxon>
    </lineage>
</organism>
<dbReference type="GO" id="GO:0005634">
    <property type="term" value="C:nucleus"/>
    <property type="evidence" value="ECO:0007669"/>
    <property type="project" value="TreeGrafter"/>
</dbReference>
<dbReference type="InterPro" id="IPR029058">
    <property type="entry name" value="AB_hydrolase_fold"/>
</dbReference>
<dbReference type="GO" id="GO:0005737">
    <property type="term" value="C:cytoplasm"/>
    <property type="evidence" value="ECO:0007669"/>
    <property type="project" value="TreeGrafter"/>
</dbReference>
<proteinExistence type="predicted"/>
<keyword evidence="5" id="KW-1185">Reference proteome</keyword>
<feature type="domain" description="Serine hydrolase" evidence="3">
    <location>
        <begin position="16"/>
        <end position="245"/>
    </location>
</feature>
<dbReference type="OrthoDB" id="414698at2759"/>
<evidence type="ECO:0000313" key="5">
    <source>
        <dbReference type="Proteomes" id="UP000794436"/>
    </source>
</evidence>
<dbReference type="Proteomes" id="UP000794436">
    <property type="component" value="Unassembled WGS sequence"/>
</dbReference>
<dbReference type="InterPro" id="IPR050593">
    <property type="entry name" value="LovG"/>
</dbReference>
<comment type="caution">
    <text evidence="4">The sequence shown here is derived from an EMBL/GenBank/DDBJ whole genome shotgun (WGS) entry which is preliminary data.</text>
</comment>
<evidence type="ECO:0000313" key="4">
    <source>
        <dbReference type="EMBL" id="TMW69266.1"/>
    </source>
</evidence>
<gene>
    <name evidence="4" type="ORF">Poli38472_001422</name>
</gene>
<dbReference type="Pfam" id="PF03959">
    <property type="entry name" value="FSH1"/>
    <property type="match status" value="1"/>
</dbReference>
<feature type="region of interest" description="Disordered" evidence="2">
    <location>
        <begin position="63"/>
        <end position="92"/>
    </location>
</feature>